<dbReference type="EMBL" id="FOCF01000012">
    <property type="protein sequence ID" value="SEN76792.1"/>
    <property type="molecule type" value="Genomic_DNA"/>
</dbReference>
<dbReference type="InterPro" id="IPR025538">
    <property type="entry name" value="DUF4424"/>
</dbReference>
<evidence type="ECO:0000313" key="4">
    <source>
        <dbReference type="Proteomes" id="UP000199206"/>
    </source>
</evidence>
<feature type="signal peptide" evidence="1">
    <location>
        <begin position="1"/>
        <end position="21"/>
    </location>
</feature>
<keyword evidence="4" id="KW-1185">Reference proteome</keyword>
<proteinExistence type="predicted"/>
<name>A0A1H8J7S3_9SPHN</name>
<protein>
    <recommendedName>
        <fullName evidence="2">DUF4424 domain-containing protein</fullName>
    </recommendedName>
</protein>
<evidence type="ECO:0000259" key="2">
    <source>
        <dbReference type="Pfam" id="PF14415"/>
    </source>
</evidence>
<dbReference type="Proteomes" id="UP000199206">
    <property type="component" value="Unassembled WGS sequence"/>
</dbReference>
<dbReference type="Gene3D" id="2.60.40.3680">
    <property type="match status" value="2"/>
</dbReference>
<feature type="chain" id="PRO_5011674758" description="DUF4424 domain-containing protein" evidence="1">
    <location>
        <begin position="22"/>
        <end position="325"/>
    </location>
</feature>
<keyword evidence="1" id="KW-0732">Signal</keyword>
<organism evidence="3 4">
    <name type="scientific">Sphingomonas gellani</name>
    <dbReference type="NCBI Taxonomy" id="1166340"/>
    <lineage>
        <taxon>Bacteria</taxon>
        <taxon>Pseudomonadati</taxon>
        <taxon>Pseudomonadota</taxon>
        <taxon>Alphaproteobacteria</taxon>
        <taxon>Sphingomonadales</taxon>
        <taxon>Sphingomonadaceae</taxon>
        <taxon>Sphingomonas</taxon>
    </lineage>
</organism>
<feature type="domain" description="DUF4424" evidence="2">
    <location>
        <begin position="21"/>
        <end position="318"/>
    </location>
</feature>
<reference evidence="4" key="1">
    <citation type="submission" date="2016-10" db="EMBL/GenBank/DDBJ databases">
        <authorList>
            <person name="Varghese N."/>
            <person name="Submissions S."/>
        </authorList>
    </citation>
    <scope>NUCLEOTIDE SEQUENCE [LARGE SCALE GENOMIC DNA]</scope>
    <source>
        <strain evidence="4">S6-262</strain>
    </source>
</reference>
<sequence length="325" mass="35551">MIKQIALALAVAGLLIGPVQANDSTAERAAGGLVLTRTDAIDMVAEDLFVSATLVRVRYVFRNRTPADIRTTVAFPMPDDDLAQREYGDVAVPRGFATAVDGRPVRMAVERKAMVKGQDHSALLASLGIPVTGDMDTQLDRLGQDGRRRLIAAGLVTAEDGVQGTAGHLTPLWTVKETWHWDQVFPAGQDLFVEHRYQPGTGGSVGTDLTLPGFRRSADGRAFAARYCTDATFLAGIDHLARLAGPDKAAALPEERVSYILRTAANWRKPIASFRLVIDKGAPENLVSFCAEGVRKISPTRFEVRRTNWRPDRDLDVLIIRPRDR</sequence>
<dbReference type="Pfam" id="PF14415">
    <property type="entry name" value="DUF4424"/>
    <property type="match status" value="1"/>
</dbReference>
<dbReference type="AlphaFoldDB" id="A0A1H8J7S3"/>
<gene>
    <name evidence="3" type="ORF">SAMN05192583_3519</name>
</gene>
<dbReference type="RefSeq" id="WP_170842056.1">
    <property type="nucleotide sequence ID" value="NZ_FOCF01000012.1"/>
</dbReference>
<accession>A0A1H8J7S3</accession>
<dbReference type="STRING" id="1166340.SAMN05192583_3519"/>
<evidence type="ECO:0000256" key="1">
    <source>
        <dbReference type="SAM" id="SignalP"/>
    </source>
</evidence>
<evidence type="ECO:0000313" key="3">
    <source>
        <dbReference type="EMBL" id="SEN76792.1"/>
    </source>
</evidence>